<sequence length="282" mass="29904">MKRFAIGAALQAVNVAAAEVGGPRLLVIAGPCVIESAAMALEIASHLKGACAARDLPFVFKASYRKANRSSGRAFAGLPVGEALAALARVRREVQVPVLTDVHEVDEVAAAAEVADVLQIPAFLSRQTALLEAAARTGRAVNVKKGQFLAPEDMAYAAEKLTAAGCERVLLTERGTTFGYHDLVVDMRALVAMRELGWPVVYDATHVLQKPGGPETGGDRRFAFPLMRAAVACGVDGLFFETHPDPAHAKSDAGTQLPLAQTEAFLDEARRVRDAVSERAHA</sequence>
<evidence type="ECO:0000256" key="8">
    <source>
        <dbReference type="ARBA" id="ARBA00049112"/>
    </source>
</evidence>
<reference evidence="10" key="1">
    <citation type="submission" date="2020-07" db="EMBL/GenBank/DDBJ databases">
        <title>Huge and variable diversity of episymbiotic CPR bacteria and DPANN archaea in groundwater ecosystems.</title>
        <authorList>
            <person name="He C.Y."/>
            <person name="Keren R."/>
            <person name="Whittaker M."/>
            <person name="Farag I.F."/>
            <person name="Doudna J."/>
            <person name="Cate J.H.D."/>
            <person name="Banfield J.F."/>
        </authorList>
    </citation>
    <scope>NUCLEOTIDE SEQUENCE</scope>
    <source>
        <strain evidence="10">NC_groundwater_928_Pr1_S-0.2um_72_17</strain>
    </source>
</reference>
<dbReference type="SUPFAM" id="SSF51569">
    <property type="entry name" value="Aldolase"/>
    <property type="match status" value="1"/>
</dbReference>
<protein>
    <recommendedName>
        <fullName evidence="5">3-deoxy-8-phosphooctulonate synthase</fullName>
        <ecNumber evidence="5">2.5.1.55</ecNumber>
    </recommendedName>
</protein>
<dbReference type="Pfam" id="PF00793">
    <property type="entry name" value="DAHP_synth_1"/>
    <property type="match status" value="1"/>
</dbReference>
<keyword evidence="6" id="KW-0963">Cytoplasm</keyword>
<proteinExistence type="inferred from homology"/>
<dbReference type="NCBIfam" id="TIGR01362">
    <property type="entry name" value="KDO8P_synth"/>
    <property type="match status" value="1"/>
</dbReference>
<comment type="caution">
    <text evidence="10">The sequence shown here is derived from an EMBL/GenBank/DDBJ whole genome shotgun (WGS) entry which is preliminary data.</text>
</comment>
<dbReference type="InterPro" id="IPR013785">
    <property type="entry name" value="Aldolase_TIM"/>
</dbReference>
<comment type="pathway">
    <text evidence="3">Carbohydrate biosynthesis; 3-deoxy-D-manno-octulosonate biosynthesis; 3-deoxy-D-manno-octulosonate from D-ribulose 5-phosphate: step 2/3.</text>
</comment>
<dbReference type="Gene3D" id="3.20.20.70">
    <property type="entry name" value="Aldolase class I"/>
    <property type="match status" value="1"/>
</dbReference>
<keyword evidence="7 10" id="KW-0808">Transferase</keyword>
<comment type="subcellular location">
    <subcellularLocation>
        <location evidence="1">Cytoplasm</location>
    </subcellularLocation>
</comment>
<comment type="similarity">
    <text evidence="4">Belongs to the KdsA family.</text>
</comment>
<dbReference type="EC" id="2.5.1.55" evidence="5"/>
<comment type="catalytic activity">
    <reaction evidence="8">
        <text>D-arabinose 5-phosphate + phosphoenolpyruvate + H2O = 3-deoxy-alpha-D-manno-2-octulosonate-8-phosphate + phosphate</text>
        <dbReference type="Rhea" id="RHEA:14053"/>
        <dbReference type="ChEBI" id="CHEBI:15377"/>
        <dbReference type="ChEBI" id="CHEBI:43474"/>
        <dbReference type="ChEBI" id="CHEBI:57693"/>
        <dbReference type="ChEBI" id="CHEBI:58702"/>
        <dbReference type="ChEBI" id="CHEBI:85985"/>
        <dbReference type="EC" id="2.5.1.55"/>
    </reaction>
</comment>
<feature type="domain" description="DAHP synthetase I/KDSA" evidence="9">
    <location>
        <begin position="22"/>
        <end position="273"/>
    </location>
</feature>
<evidence type="ECO:0000256" key="2">
    <source>
        <dbReference type="ARBA" id="ARBA00004756"/>
    </source>
</evidence>
<dbReference type="GO" id="GO:0005737">
    <property type="term" value="C:cytoplasm"/>
    <property type="evidence" value="ECO:0007669"/>
    <property type="project" value="UniProtKB-SubCell"/>
</dbReference>
<evidence type="ECO:0000259" key="9">
    <source>
        <dbReference type="Pfam" id="PF00793"/>
    </source>
</evidence>
<dbReference type="Proteomes" id="UP000807850">
    <property type="component" value="Unassembled WGS sequence"/>
</dbReference>
<dbReference type="EMBL" id="JACQAY010000066">
    <property type="protein sequence ID" value="MBI3539080.1"/>
    <property type="molecule type" value="Genomic_DNA"/>
</dbReference>
<dbReference type="GO" id="GO:0008676">
    <property type="term" value="F:3-deoxy-8-phosphooctulonate synthase activity"/>
    <property type="evidence" value="ECO:0007669"/>
    <property type="project" value="UniProtKB-EC"/>
</dbReference>
<comment type="pathway">
    <text evidence="2">Bacterial outer membrane biogenesis; lipopolysaccharide biosynthesis.</text>
</comment>
<evidence type="ECO:0000256" key="1">
    <source>
        <dbReference type="ARBA" id="ARBA00004496"/>
    </source>
</evidence>
<evidence type="ECO:0000256" key="3">
    <source>
        <dbReference type="ARBA" id="ARBA00004845"/>
    </source>
</evidence>
<evidence type="ECO:0000313" key="10">
    <source>
        <dbReference type="EMBL" id="MBI3539080.1"/>
    </source>
</evidence>
<accession>A0A9D6L8V6</accession>
<dbReference type="NCBIfam" id="NF003543">
    <property type="entry name" value="PRK05198.1"/>
    <property type="match status" value="1"/>
</dbReference>
<evidence type="ECO:0000256" key="4">
    <source>
        <dbReference type="ARBA" id="ARBA00010499"/>
    </source>
</evidence>
<dbReference type="PANTHER" id="PTHR21057">
    <property type="entry name" value="PHOSPHO-2-DEHYDRO-3-DEOXYHEPTONATE ALDOLASE"/>
    <property type="match status" value="1"/>
</dbReference>
<dbReference type="InterPro" id="IPR006269">
    <property type="entry name" value="KDO8P_synthase"/>
</dbReference>
<name>A0A9D6L8V6_UNCEI</name>
<dbReference type="InterPro" id="IPR006218">
    <property type="entry name" value="DAHP1/KDSA"/>
</dbReference>
<organism evidence="10 11">
    <name type="scientific">Eiseniibacteriota bacterium</name>
    <dbReference type="NCBI Taxonomy" id="2212470"/>
    <lineage>
        <taxon>Bacteria</taxon>
        <taxon>Candidatus Eiseniibacteriota</taxon>
    </lineage>
</organism>
<evidence type="ECO:0000256" key="7">
    <source>
        <dbReference type="ARBA" id="ARBA00022679"/>
    </source>
</evidence>
<evidence type="ECO:0000256" key="6">
    <source>
        <dbReference type="ARBA" id="ARBA00022490"/>
    </source>
</evidence>
<dbReference type="AlphaFoldDB" id="A0A9D6L8V6"/>
<gene>
    <name evidence="10" type="primary">kdsA</name>
    <name evidence="10" type="ORF">HY076_02260</name>
</gene>
<evidence type="ECO:0000256" key="5">
    <source>
        <dbReference type="ARBA" id="ARBA00012693"/>
    </source>
</evidence>
<evidence type="ECO:0000313" key="11">
    <source>
        <dbReference type="Proteomes" id="UP000807850"/>
    </source>
</evidence>